<dbReference type="PANTHER" id="PTHR47135:SF3">
    <property type="entry name" value="FIBRONECTIN TYPE-III DOMAIN-CONTAINING PROTEIN"/>
    <property type="match status" value="1"/>
</dbReference>
<dbReference type="InterPro" id="IPR013783">
    <property type="entry name" value="Ig-like_fold"/>
</dbReference>
<dbReference type="PROSITE" id="PS50853">
    <property type="entry name" value="FN3"/>
    <property type="match status" value="2"/>
</dbReference>
<dbReference type="InterPro" id="IPR003961">
    <property type="entry name" value="FN3_dom"/>
</dbReference>
<evidence type="ECO:0000313" key="2">
    <source>
        <dbReference type="EMBL" id="KAK0130660.1"/>
    </source>
</evidence>
<dbReference type="CDD" id="cd00063">
    <property type="entry name" value="FN3"/>
    <property type="match status" value="1"/>
</dbReference>
<comment type="caution">
    <text evidence="2">The sequence shown here is derived from an EMBL/GenBank/DDBJ whole genome shotgun (WGS) entry which is preliminary data.</text>
</comment>
<organism evidence="2 3">
    <name type="scientific">Merluccius polli</name>
    <name type="common">Benguela hake</name>
    <name type="synonym">Merluccius cadenati</name>
    <dbReference type="NCBI Taxonomy" id="89951"/>
    <lineage>
        <taxon>Eukaryota</taxon>
        <taxon>Metazoa</taxon>
        <taxon>Chordata</taxon>
        <taxon>Craniata</taxon>
        <taxon>Vertebrata</taxon>
        <taxon>Euteleostomi</taxon>
        <taxon>Actinopterygii</taxon>
        <taxon>Neopterygii</taxon>
        <taxon>Teleostei</taxon>
        <taxon>Neoteleostei</taxon>
        <taxon>Acanthomorphata</taxon>
        <taxon>Zeiogadaria</taxon>
        <taxon>Gadariae</taxon>
        <taxon>Gadiformes</taxon>
        <taxon>Gadoidei</taxon>
        <taxon>Merlucciidae</taxon>
        <taxon>Merluccius</taxon>
    </lineage>
</organism>
<evidence type="ECO:0000313" key="3">
    <source>
        <dbReference type="Proteomes" id="UP001174136"/>
    </source>
</evidence>
<feature type="domain" description="Fibronectin type-III" evidence="1">
    <location>
        <begin position="121"/>
        <end position="207"/>
    </location>
</feature>
<gene>
    <name evidence="2" type="primary">FNDC7_0</name>
    <name evidence="2" type="ORF">N1851_034861</name>
</gene>
<reference evidence="2" key="1">
    <citation type="journal article" date="2023" name="Front. Mar. Sci.">
        <title>A new Merluccius polli reference genome to investigate the effects of global change in West African waters.</title>
        <authorList>
            <person name="Mateo J.L."/>
            <person name="Blanco-Fernandez C."/>
            <person name="Garcia-Vazquez E."/>
            <person name="Machado-Schiaffino G."/>
        </authorList>
    </citation>
    <scope>NUCLEOTIDE SEQUENCE</scope>
    <source>
        <strain evidence="2">C29</strain>
        <tissue evidence="2">Fin</tissue>
    </source>
</reference>
<dbReference type="Proteomes" id="UP001174136">
    <property type="component" value="Unassembled WGS sequence"/>
</dbReference>
<evidence type="ECO:0000259" key="1">
    <source>
        <dbReference type="PROSITE" id="PS50853"/>
    </source>
</evidence>
<sequence>MFDLVLRIRTQLSIWLNKDRMARRNSPVPCAALNPKGSLDCVTNSAWVSWDNSAGSLSYMAVAEAMTGGHRINCTALRSDPSCNIPDLKCGTKYIFHVMAANAYCQNHNSSTFMLETGYCAMENITAVTECGSNRILVSWQMAGESPLYLVTAEGHDQTLISCNSTEDYCELEGADCGMRYTVVVSASSDKCRSLRSPPIQVNTAPCVPSGVAVAVTCEAGAAVSWSPSAMDASFLVTATGASGDVRTCEASHTNCTLAGLPCGEMYTVNVTASDDNCTSQPSADFFFQTVPCSPTGLSVDYQCETGLAVLSWTASDGGVEYYSYAHDTAGGDPLSCTTTVTTCAIPLDCGSVYNFSVMASDGHCNSSHSAPLQAGAVPCTPTGLKVRVRVIGNQQLAMSWWTGSDCPGVEYLARVTGRIEDHPHALLEMLSYPTERLYFEFPMPCGTAFNLTVSAQSGSGVSDPTEPFNGVTAPCPPASARFSGDSQAATVQWDAAVFATQYTVYDSAHAAVCSTASLSCPVSGVDPTSLAVTASNAVGESGPSNVTGMHVASLLNIYVLYMLVLNIYKQFAFPVNDCFCLCL</sequence>
<accession>A0AA47LZ52</accession>
<dbReference type="InterPro" id="IPR036116">
    <property type="entry name" value="FN3_sf"/>
</dbReference>
<dbReference type="EMBL" id="JAOPHQ010006668">
    <property type="protein sequence ID" value="KAK0130660.1"/>
    <property type="molecule type" value="Genomic_DNA"/>
</dbReference>
<protein>
    <submittedName>
        <fullName evidence="2">Fibronectin type III domain-containing protein 7</fullName>
    </submittedName>
</protein>
<feature type="domain" description="Fibronectin type-III" evidence="1">
    <location>
        <begin position="208"/>
        <end position="293"/>
    </location>
</feature>
<name>A0AA47LZ52_MERPO</name>
<keyword evidence="3" id="KW-1185">Reference proteome</keyword>
<dbReference type="SUPFAM" id="SSF49265">
    <property type="entry name" value="Fibronectin type III"/>
    <property type="match status" value="3"/>
</dbReference>
<dbReference type="Gene3D" id="2.60.40.10">
    <property type="entry name" value="Immunoglobulins"/>
    <property type="match status" value="3"/>
</dbReference>
<dbReference type="PANTHER" id="PTHR47135">
    <property type="entry name" value="FIBRONECTIN TYPE III DOMAIN-CONTAINING PROTEIN 7"/>
    <property type="match status" value="1"/>
</dbReference>
<proteinExistence type="predicted"/>
<dbReference type="AlphaFoldDB" id="A0AA47LZ52"/>